<name>A0ABT7QZ28_9BACT</name>
<dbReference type="PANTHER" id="PTHR40942">
    <property type="match status" value="1"/>
</dbReference>
<dbReference type="SUPFAM" id="SSF56300">
    <property type="entry name" value="Metallo-dependent phosphatases"/>
    <property type="match status" value="1"/>
</dbReference>
<dbReference type="Pfam" id="PF00149">
    <property type="entry name" value="Metallophos"/>
    <property type="match status" value="1"/>
</dbReference>
<evidence type="ECO:0000313" key="11">
    <source>
        <dbReference type="Proteomes" id="UP001169069"/>
    </source>
</evidence>
<dbReference type="Gene3D" id="3.60.21.10">
    <property type="match status" value="1"/>
</dbReference>
<evidence type="ECO:0000256" key="5">
    <source>
        <dbReference type="ARBA" id="ARBA00031248"/>
    </source>
</evidence>
<dbReference type="EMBL" id="JAQIBD010000002">
    <property type="protein sequence ID" value="MDM5272026.1"/>
    <property type="molecule type" value="Genomic_DNA"/>
</dbReference>
<comment type="function">
    <text evidence="1">Hydrolyzes diadenosine 5',5'''-P1,P4-tetraphosphate to yield ADP.</text>
</comment>
<evidence type="ECO:0000256" key="1">
    <source>
        <dbReference type="ARBA" id="ARBA00003413"/>
    </source>
</evidence>
<protein>
    <recommendedName>
        <fullName evidence="3">bis(5'-nucleosyl)-tetraphosphatase (symmetrical)</fullName>
        <ecNumber evidence="3">3.6.1.41</ecNumber>
    </recommendedName>
    <alternativeName>
        <fullName evidence="6">Ap4A hydrolase</fullName>
    </alternativeName>
    <alternativeName>
        <fullName evidence="5">Diadenosine 5',5'''-P1,P4-tetraphosphate pyrophosphohydrolase</fullName>
    </alternativeName>
    <alternativeName>
        <fullName evidence="7">Diadenosine tetraphosphatase</fullName>
    </alternativeName>
</protein>
<organism evidence="10 11">
    <name type="scientific">Sulfurovum zhangzhouensis</name>
    <dbReference type="NCBI Taxonomy" id="3019067"/>
    <lineage>
        <taxon>Bacteria</taxon>
        <taxon>Pseudomonadati</taxon>
        <taxon>Campylobacterota</taxon>
        <taxon>Epsilonproteobacteria</taxon>
        <taxon>Campylobacterales</taxon>
        <taxon>Sulfurovaceae</taxon>
        <taxon>Sulfurovum</taxon>
    </lineage>
</organism>
<evidence type="ECO:0000256" key="3">
    <source>
        <dbReference type="ARBA" id="ARBA00012506"/>
    </source>
</evidence>
<evidence type="ECO:0000313" key="10">
    <source>
        <dbReference type="EMBL" id="MDM5272026.1"/>
    </source>
</evidence>
<evidence type="ECO:0000256" key="4">
    <source>
        <dbReference type="ARBA" id="ARBA00022801"/>
    </source>
</evidence>
<dbReference type="InterPro" id="IPR004843">
    <property type="entry name" value="Calcineurin-like_PHP"/>
</dbReference>
<evidence type="ECO:0000256" key="6">
    <source>
        <dbReference type="ARBA" id="ARBA00032248"/>
    </source>
</evidence>
<dbReference type="Proteomes" id="UP001169069">
    <property type="component" value="Unassembled WGS sequence"/>
</dbReference>
<reference evidence="10" key="1">
    <citation type="submission" date="2023-01" db="EMBL/GenBank/DDBJ databases">
        <title>Sulfurovum sp. zt1-1 genome assembly.</title>
        <authorList>
            <person name="Wang J."/>
        </authorList>
    </citation>
    <scope>NUCLEOTIDE SEQUENCE</scope>
    <source>
        <strain evidence="10">Zt1-1</strain>
    </source>
</reference>
<dbReference type="NCBIfam" id="TIGR00668">
    <property type="entry name" value="apaH"/>
    <property type="match status" value="1"/>
</dbReference>
<keyword evidence="11" id="KW-1185">Reference proteome</keyword>
<gene>
    <name evidence="10" type="ORF">PGH07_07530</name>
</gene>
<sequence>MAVWAIGDLQGCYDAFQRLLDKIKFDPANDKLWLVGDLVNRGEDSLATLEYVYSIRDRVELVLGNHDISLIAAYYGVRKRNKYIDPILDSPHVEKYIHWLRHQKFLHIDYQLGYCMAHAGISPEFDLGMAIRYAKQIEDRLQSGDSEVKVWLKKMFHHTYDRFDRKASIDDIERYILSTFTQMRFCYKDHRLDFDQKGPPTDKKLEEKGMKPWFHVLDRKSVDLKIVFGHWSALGFYNDANVLALDTGCVWNGQLTAARLDSESPEVVSVECHSTQPSNMLLLQSPDHI</sequence>
<dbReference type="GO" id="GO:0008803">
    <property type="term" value="F:bis(5'-nucleosyl)-tetraphosphatase (symmetrical) activity"/>
    <property type="evidence" value="ECO:0007669"/>
    <property type="project" value="UniProtKB-EC"/>
</dbReference>
<dbReference type="RefSeq" id="WP_289413764.1">
    <property type="nucleotide sequence ID" value="NZ_JAQIBD010000002.1"/>
</dbReference>
<accession>A0ABT7QZ28</accession>
<dbReference type="InterPro" id="IPR029052">
    <property type="entry name" value="Metallo-depent_PP-like"/>
</dbReference>
<comment type="catalytic activity">
    <reaction evidence="8">
        <text>P(1),P(4)-bis(5'-adenosyl) tetraphosphate + H2O = 2 ADP + 2 H(+)</text>
        <dbReference type="Rhea" id="RHEA:24252"/>
        <dbReference type="ChEBI" id="CHEBI:15377"/>
        <dbReference type="ChEBI" id="CHEBI:15378"/>
        <dbReference type="ChEBI" id="CHEBI:58141"/>
        <dbReference type="ChEBI" id="CHEBI:456216"/>
        <dbReference type="EC" id="3.6.1.41"/>
    </reaction>
</comment>
<keyword evidence="4 10" id="KW-0378">Hydrolase</keyword>
<dbReference type="PIRSF" id="PIRSF000903">
    <property type="entry name" value="B5n-ttraPtase_sm"/>
    <property type="match status" value="1"/>
</dbReference>
<dbReference type="InterPro" id="IPR004617">
    <property type="entry name" value="ApaH"/>
</dbReference>
<dbReference type="NCBIfam" id="NF001204">
    <property type="entry name" value="PRK00166.1"/>
    <property type="match status" value="1"/>
</dbReference>
<evidence type="ECO:0000256" key="2">
    <source>
        <dbReference type="ARBA" id="ARBA00005419"/>
    </source>
</evidence>
<evidence type="ECO:0000259" key="9">
    <source>
        <dbReference type="Pfam" id="PF00149"/>
    </source>
</evidence>
<comment type="caution">
    <text evidence="10">The sequence shown here is derived from an EMBL/GenBank/DDBJ whole genome shotgun (WGS) entry which is preliminary data.</text>
</comment>
<comment type="similarity">
    <text evidence="2">Belongs to the Ap4A hydrolase family.</text>
</comment>
<evidence type="ECO:0000256" key="8">
    <source>
        <dbReference type="ARBA" id="ARBA00049417"/>
    </source>
</evidence>
<proteinExistence type="inferred from homology"/>
<dbReference type="PANTHER" id="PTHR40942:SF4">
    <property type="entry name" value="CYTOCHROME C5"/>
    <property type="match status" value="1"/>
</dbReference>
<evidence type="ECO:0000256" key="7">
    <source>
        <dbReference type="ARBA" id="ARBA00033210"/>
    </source>
</evidence>
<feature type="domain" description="Calcineurin-like phosphoesterase" evidence="9">
    <location>
        <begin position="1"/>
        <end position="175"/>
    </location>
</feature>
<dbReference type="EC" id="3.6.1.41" evidence="3"/>